<dbReference type="InterPro" id="IPR029787">
    <property type="entry name" value="Nucleotide_cyclase"/>
</dbReference>
<sequence>MADSKKITRKEIYKDIKKKRIIGPIIFLTVSLVALALILYYSVTGLIAYILDNKLNSEYQYVESMYKVYDKSASIDENEVYKFLDEYNRDYYIKDKEGKVIHQKGDITSSNKNEELYISGHDENVTACMDNEVDVFYTKDKNLRIKLGEILDIINDEDSYSGVVVARRKKKVDNQSVKDSAEDKPAGEDMDDLNDDEVYEINLPIWMIYRSENNDNVMYVKAIISVRERDFIIFIVVIILISLAMVTFFIAMFIRMIGNIHRQRKITNYFFKDVVTGGKNWTWFLIKGEQLLMKKNALKQKYAVVNIILQKYRNYCLCHSVEEGEKLLQNVNRIISTDIKKDEICSHSTSSNFALILKYDDVEELKKRIREWIDRIYDENTGHRFGFQTGISLIGKSVDESGKPVKRRNFNLEDEYNNACTARNTLPEAEENGIAFFDNSLLEEEKWIDLVQENQERAIRNEEFIVYYQPKYNPRTNELQGAEALIRWNSHELGFVSPGKFIPIFEKNGFITNIDHYMISHVAKDQKRWLDEGLKCVPVSVNVSRAHFVESDLAEQIRDIVDKAGTPHEYIEIELTESAFFDDKDAMIRTINKLKEYGFSVSMDDFGSGYSSLNSLKDMPLDVLKLDAEFFRGDEKNGRGKIVVSEAIKLARNLKMKTVAEGVEVKEQVDFLAGEGCDMIQGFYYAKPMPGEEYREKMSTDPSKN</sequence>
<feature type="transmembrane region" description="Helical" evidence="1">
    <location>
        <begin position="231"/>
        <end position="254"/>
    </location>
</feature>
<keyword evidence="1" id="KW-1133">Transmembrane helix</keyword>
<dbReference type="CDD" id="cd01948">
    <property type="entry name" value="EAL"/>
    <property type="match status" value="1"/>
</dbReference>
<evidence type="ECO:0000256" key="1">
    <source>
        <dbReference type="SAM" id="Phobius"/>
    </source>
</evidence>
<evidence type="ECO:0000313" key="3">
    <source>
        <dbReference type="EMBL" id="SJZ73438.1"/>
    </source>
</evidence>
<dbReference type="Pfam" id="PF00563">
    <property type="entry name" value="EAL"/>
    <property type="match status" value="1"/>
</dbReference>
<keyword evidence="4" id="KW-1185">Reference proteome</keyword>
<keyword evidence="1" id="KW-0812">Transmembrane</keyword>
<dbReference type="PANTHER" id="PTHR33121:SF70">
    <property type="entry name" value="SIGNALING PROTEIN YKOW"/>
    <property type="match status" value="1"/>
</dbReference>
<dbReference type="InterPro" id="IPR035919">
    <property type="entry name" value="EAL_sf"/>
</dbReference>
<dbReference type="AlphaFoldDB" id="A0A1T4N3K6"/>
<dbReference type="InterPro" id="IPR001633">
    <property type="entry name" value="EAL_dom"/>
</dbReference>
<dbReference type="EMBL" id="FUXA01000008">
    <property type="protein sequence ID" value="SJZ73438.1"/>
    <property type="molecule type" value="Genomic_DNA"/>
</dbReference>
<dbReference type="SMART" id="SM00052">
    <property type="entry name" value="EAL"/>
    <property type="match status" value="1"/>
</dbReference>
<name>A0A1T4N3K6_9FIRM</name>
<dbReference type="RefSeq" id="WP_078787274.1">
    <property type="nucleotide sequence ID" value="NZ_FMTO01000007.1"/>
</dbReference>
<organism evidence="3 4">
    <name type="scientific">Eubacterium ruminantium</name>
    <dbReference type="NCBI Taxonomy" id="42322"/>
    <lineage>
        <taxon>Bacteria</taxon>
        <taxon>Bacillati</taxon>
        <taxon>Bacillota</taxon>
        <taxon>Clostridia</taxon>
        <taxon>Eubacteriales</taxon>
        <taxon>Eubacteriaceae</taxon>
        <taxon>Eubacterium</taxon>
    </lineage>
</organism>
<evidence type="ECO:0000313" key="4">
    <source>
        <dbReference type="Proteomes" id="UP000189857"/>
    </source>
</evidence>
<dbReference type="InterPro" id="IPR043128">
    <property type="entry name" value="Rev_trsase/Diguanyl_cyclase"/>
</dbReference>
<dbReference type="Gene3D" id="3.30.70.270">
    <property type="match status" value="1"/>
</dbReference>
<keyword evidence="1" id="KW-0472">Membrane</keyword>
<dbReference type="Gene3D" id="3.20.20.450">
    <property type="entry name" value="EAL domain"/>
    <property type="match status" value="1"/>
</dbReference>
<dbReference type="OrthoDB" id="9805474at2"/>
<dbReference type="PANTHER" id="PTHR33121">
    <property type="entry name" value="CYCLIC DI-GMP PHOSPHODIESTERASE PDEF"/>
    <property type="match status" value="1"/>
</dbReference>
<accession>A0A1T4N3K6</accession>
<feature type="domain" description="EAL" evidence="2">
    <location>
        <begin position="448"/>
        <end position="702"/>
    </location>
</feature>
<protein>
    <submittedName>
        <fullName evidence="3">EAL domain, c-di-GMP-specific phosphodiesterase class I (Or its enzymatically inactive variant)</fullName>
    </submittedName>
</protein>
<proteinExistence type="predicted"/>
<dbReference type="SUPFAM" id="SSF141868">
    <property type="entry name" value="EAL domain-like"/>
    <property type="match status" value="1"/>
</dbReference>
<evidence type="ECO:0000259" key="2">
    <source>
        <dbReference type="PROSITE" id="PS50883"/>
    </source>
</evidence>
<feature type="transmembrane region" description="Helical" evidence="1">
    <location>
        <begin position="21"/>
        <end position="51"/>
    </location>
</feature>
<reference evidence="3 4" key="1">
    <citation type="submission" date="2017-02" db="EMBL/GenBank/DDBJ databases">
        <authorList>
            <person name="Peterson S.W."/>
        </authorList>
    </citation>
    <scope>NUCLEOTIDE SEQUENCE [LARGE SCALE GENOMIC DNA]</scope>
    <source>
        <strain evidence="3 4">ATCC 17233</strain>
    </source>
</reference>
<gene>
    <name evidence="3" type="ORF">SAMN02745110_01440</name>
</gene>
<dbReference type="PROSITE" id="PS50883">
    <property type="entry name" value="EAL"/>
    <property type="match status" value="1"/>
</dbReference>
<dbReference type="SUPFAM" id="SSF55073">
    <property type="entry name" value="Nucleotide cyclase"/>
    <property type="match status" value="1"/>
</dbReference>
<dbReference type="InterPro" id="IPR050706">
    <property type="entry name" value="Cyclic-di-GMP_PDE-like"/>
</dbReference>
<dbReference type="GO" id="GO:0071111">
    <property type="term" value="F:cyclic-guanylate-specific phosphodiesterase activity"/>
    <property type="evidence" value="ECO:0007669"/>
    <property type="project" value="InterPro"/>
</dbReference>
<dbReference type="Proteomes" id="UP000189857">
    <property type="component" value="Unassembled WGS sequence"/>
</dbReference>